<keyword evidence="3" id="KW-1133">Transmembrane helix</keyword>
<name>A0A6L8W8V1_9PROT</name>
<evidence type="ECO:0000256" key="2">
    <source>
        <dbReference type="SAM" id="MobiDB-lite"/>
    </source>
</evidence>
<keyword evidence="1" id="KW-0175">Coiled coil</keyword>
<dbReference type="EMBL" id="WTUW01000002">
    <property type="protein sequence ID" value="MZR30800.1"/>
    <property type="molecule type" value="Genomic_DNA"/>
</dbReference>
<keyword evidence="6" id="KW-1185">Reference proteome</keyword>
<gene>
    <name evidence="5" type="ORF">GQE98_09160</name>
</gene>
<reference evidence="5 6" key="1">
    <citation type="submission" date="2019-12" db="EMBL/GenBank/DDBJ databases">
        <title>Snethiella sp. nov. sp. isolated from sea sand.</title>
        <authorList>
            <person name="Kim J."/>
            <person name="Jeong S.E."/>
            <person name="Jung H.S."/>
            <person name="Jeon C.O."/>
        </authorList>
    </citation>
    <scope>NUCLEOTIDE SEQUENCE [LARGE SCALE GENOMIC DNA]</scope>
    <source>
        <strain evidence="5 6">DP05</strain>
    </source>
</reference>
<evidence type="ECO:0000313" key="5">
    <source>
        <dbReference type="EMBL" id="MZR30800.1"/>
    </source>
</evidence>
<evidence type="ECO:0000256" key="3">
    <source>
        <dbReference type="SAM" id="Phobius"/>
    </source>
</evidence>
<feature type="compositionally biased region" description="Acidic residues" evidence="2">
    <location>
        <begin position="119"/>
        <end position="132"/>
    </location>
</feature>
<protein>
    <recommendedName>
        <fullName evidence="4">DUF6468 domain-containing protein</fullName>
    </recommendedName>
</protein>
<dbReference type="InterPro" id="IPR045531">
    <property type="entry name" value="DUF6468"/>
</dbReference>
<feature type="domain" description="DUF6468" evidence="4">
    <location>
        <begin position="36"/>
        <end position="109"/>
    </location>
</feature>
<sequence length="160" mass="18032">MMENLPLDFLLNLFLVGLLLATIGYCAMLNKRLSNMRDAHTELRQLTEEFDKALVRSKTGVEELKTLASTTGSQFAVEIKQARELIEELQLINASSTRIADRLQKGVESSSKREFTGIYDDDPAGLFDDDDIAPPRPTEEPTKFRSDAEKELFDMLTKST</sequence>
<dbReference type="Pfam" id="PF20072">
    <property type="entry name" value="DUF6468"/>
    <property type="match status" value="1"/>
</dbReference>
<feature type="compositionally biased region" description="Basic and acidic residues" evidence="2">
    <location>
        <begin position="137"/>
        <end position="149"/>
    </location>
</feature>
<feature type="region of interest" description="Disordered" evidence="2">
    <location>
        <begin position="114"/>
        <end position="149"/>
    </location>
</feature>
<accession>A0A6L8W8V1</accession>
<keyword evidence="3" id="KW-0472">Membrane</keyword>
<dbReference type="AlphaFoldDB" id="A0A6L8W8V1"/>
<keyword evidence="3" id="KW-0812">Transmembrane</keyword>
<organism evidence="5 6">
    <name type="scientific">Sneathiella litorea</name>
    <dbReference type="NCBI Taxonomy" id="2606216"/>
    <lineage>
        <taxon>Bacteria</taxon>
        <taxon>Pseudomonadati</taxon>
        <taxon>Pseudomonadota</taxon>
        <taxon>Alphaproteobacteria</taxon>
        <taxon>Sneathiellales</taxon>
        <taxon>Sneathiellaceae</taxon>
        <taxon>Sneathiella</taxon>
    </lineage>
</organism>
<comment type="caution">
    <text evidence="5">The sequence shown here is derived from an EMBL/GenBank/DDBJ whole genome shotgun (WGS) entry which is preliminary data.</text>
</comment>
<evidence type="ECO:0000259" key="4">
    <source>
        <dbReference type="Pfam" id="PF20072"/>
    </source>
</evidence>
<proteinExistence type="predicted"/>
<dbReference type="RefSeq" id="WP_161315350.1">
    <property type="nucleotide sequence ID" value="NZ_WTUW01000002.1"/>
</dbReference>
<feature type="coiled-coil region" evidence="1">
    <location>
        <begin position="29"/>
        <end position="56"/>
    </location>
</feature>
<dbReference type="Proteomes" id="UP000476030">
    <property type="component" value="Unassembled WGS sequence"/>
</dbReference>
<evidence type="ECO:0000313" key="6">
    <source>
        <dbReference type="Proteomes" id="UP000476030"/>
    </source>
</evidence>
<feature type="transmembrane region" description="Helical" evidence="3">
    <location>
        <begin position="6"/>
        <end position="27"/>
    </location>
</feature>
<evidence type="ECO:0000256" key="1">
    <source>
        <dbReference type="SAM" id="Coils"/>
    </source>
</evidence>